<organism evidence="13 14">
    <name type="scientific">Paramuricea clavata</name>
    <name type="common">Red gorgonian</name>
    <name type="synonym">Violescent sea-whip</name>
    <dbReference type="NCBI Taxonomy" id="317549"/>
    <lineage>
        <taxon>Eukaryota</taxon>
        <taxon>Metazoa</taxon>
        <taxon>Cnidaria</taxon>
        <taxon>Anthozoa</taxon>
        <taxon>Octocorallia</taxon>
        <taxon>Malacalcyonacea</taxon>
        <taxon>Plexauridae</taxon>
        <taxon>Paramuricea</taxon>
    </lineage>
</organism>
<evidence type="ECO:0000256" key="7">
    <source>
        <dbReference type="ARBA" id="ARBA00023170"/>
    </source>
</evidence>
<dbReference type="InterPro" id="IPR017452">
    <property type="entry name" value="GPCR_Rhodpsn_7TM"/>
</dbReference>
<protein>
    <submittedName>
        <fullName evidence="13">Adenosine receptor A1-like</fullName>
    </submittedName>
</protein>
<feature type="transmembrane region" description="Helical" evidence="11">
    <location>
        <begin position="299"/>
        <end position="324"/>
    </location>
</feature>
<keyword evidence="2" id="KW-1003">Cell membrane</keyword>
<sequence length="369" mass="41114">MMLFGRRHEICQLLIAVLLCMPALAGQSTSSPSIMKTVSSNASNASNETTSSSKLWFELTEEDKMKVRIATMSVAAVGILLNLVVIIAIVIDPLKILRKGPWITILNLATADLISCISAFCLWGETFFNKTQNDLYSATVTFGWTFGVSASFLLLTFFAVQIFLLTKFPLKSRYCLTTQRIALVCILLWLFACLLGFSCIVVWLDKPKLDYLKISAAQIGVLQIALVVQIVLNIQVAFEIIRSGRSAGNPENAKHKNIAKTVIILTLILFFTAFPYFIVQQIDFLVRLGYLGQGKTAKALFSLSRCYVPIAILNFGANPILYALRLPDYRQTLLAFVGKKEVRSRSSSLRSQRTSVTKSHTKEMKEQLM</sequence>
<evidence type="ECO:0000256" key="9">
    <source>
        <dbReference type="ARBA" id="ARBA00023224"/>
    </source>
</evidence>
<dbReference type="InterPro" id="IPR000276">
    <property type="entry name" value="GPCR_Rhodpsn"/>
</dbReference>
<evidence type="ECO:0000256" key="11">
    <source>
        <dbReference type="SAM" id="Phobius"/>
    </source>
</evidence>
<keyword evidence="5" id="KW-0297">G-protein coupled receptor</keyword>
<feature type="region of interest" description="Disordered" evidence="10">
    <location>
        <begin position="347"/>
        <end position="369"/>
    </location>
</feature>
<accession>A0A6S7JJT2</accession>
<evidence type="ECO:0000256" key="10">
    <source>
        <dbReference type="SAM" id="MobiDB-lite"/>
    </source>
</evidence>
<evidence type="ECO:0000256" key="5">
    <source>
        <dbReference type="ARBA" id="ARBA00023040"/>
    </source>
</evidence>
<evidence type="ECO:0000313" key="13">
    <source>
        <dbReference type="EMBL" id="CAB4031208.1"/>
    </source>
</evidence>
<evidence type="ECO:0000256" key="8">
    <source>
        <dbReference type="ARBA" id="ARBA00023180"/>
    </source>
</evidence>
<feature type="transmembrane region" description="Helical" evidence="11">
    <location>
        <begin position="135"/>
        <end position="160"/>
    </location>
</feature>
<feature type="signal peptide" evidence="12">
    <location>
        <begin position="1"/>
        <end position="25"/>
    </location>
</feature>
<name>A0A6S7JJT2_PARCT</name>
<feature type="transmembrane region" description="Helical" evidence="11">
    <location>
        <begin position="216"/>
        <end position="238"/>
    </location>
</feature>
<keyword evidence="4 11" id="KW-1133">Transmembrane helix</keyword>
<evidence type="ECO:0000256" key="12">
    <source>
        <dbReference type="SAM" id="SignalP"/>
    </source>
</evidence>
<gene>
    <name evidence="13" type="ORF">PACLA_8A051947</name>
</gene>
<feature type="compositionally biased region" description="Basic and acidic residues" evidence="10">
    <location>
        <begin position="360"/>
        <end position="369"/>
    </location>
</feature>
<comment type="caution">
    <text evidence="13">The sequence shown here is derived from an EMBL/GenBank/DDBJ whole genome shotgun (WGS) entry which is preliminary data.</text>
</comment>
<reference evidence="13" key="1">
    <citation type="submission" date="2020-04" db="EMBL/GenBank/DDBJ databases">
        <authorList>
            <person name="Alioto T."/>
            <person name="Alioto T."/>
            <person name="Gomez Garrido J."/>
        </authorList>
    </citation>
    <scope>NUCLEOTIDE SEQUENCE</scope>
    <source>
        <strain evidence="13">A484AB</strain>
    </source>
</reference>
<keyword evidence="14" id="KW-1185">Reference proteome</keyword>
<keyword evidence="8" id="KW-0325">Glycoprotein</keyword>
<evidence type="ECO:0000256" key="3">
    <source>
        <dbReference type="ARBA" id="ARBA00022692"/>
    </source>
</evidence>
<dbReference type="PANTHER" id="PTHR24246:SF27">
    <property type="entry name" value="ADENOSINE RECEPTOR, ISOFORM A"/>
    <property type="match status" value="1"/>
</dbReference>
<evidence type="ECO:0000256" key="2">
    <source>
        <dbReference type="ARBA" id="ARBA00022475"/>
    </source>
</evidence>
<dbReference type="EMBL" id="CACRXK020017439">
    <property type="protein sequence ID" value="CAB4031208.1"/>
    <property type="molecule type" value="Genomic_DNA"/>
</dbReference>
<dbReference type="GO" id="GO:0005886">
    <property type="term" value="C:plasma membrane"/>
    <property type="evidence" value="ECO:0007669"/>
    <property type="project" value="UniProtKB-SubCell"/>
</dbReference>
<evidence type="ECO:0000313" key="14">
    <source>
        <dbReference type="Proteomes" id="UP001152795"/>
    </source>
</evidence>
<proteinExistence type="predicted"/>
<dbReference type="PROSITE" id="PS50262">
    <property type="entry name" value="G_PROTEIN_RECEP_F1_2"/>
    <property type="match status" value="1"/>
</dbReference>
<dbReference type="GO" id="GO:0004930">
    <property type="term" value="F:G protein-coupled receptor activity"/>
    <property type="evidence" value="ECO:0007669"/>
    <property type="project" value="UniProtKB-KW"/>
</dbReference>
<keyword evidence="12" id="KW-0732">Signal</keyword>
<dbReference type="Gene3D" id="1.20.1070.10">
    <property type="entry name" value="Rhodopsin 7-helix transmembrane proteins"/>
    <property type="match status" value="1"/>
</dbReference>
<dbReference type="Pfam" id="PF00001">
    <property type="entry name" value="7tm_1"/>
    <property type="match status" value="1"/>
</dbReference>
<evidence type="ECO:0000256" key="1">
    <source>
        <dbReference type="ARBA" id="ARBA00004651"/>
    </source>
</evidence>
<feature type="transmembrane region" description="Helical" evidence="11">
    <location>
        <begin position="69"/>
        <end position="91"/>
    </location>
</feature>
<dbReference type="PRINTS" id="PR00237">
    <property type="entry name" value="GPCRRHODOPSN"/>
</dbReference>
<keyword evidence="6 11" id="KW-0472">Membrane</keyword>
<keyword evidence="9" id="KW-0807">Transducer</keyword>
<comment type="subcellular location">
    <subcellularLocation>
        <location evidence="1">Cell membrane</location>
        <topology evidence="1">Multi-pass membrane protein</topology>
    </subcellularLocation>
</comment>
<feature type="transmembrane region" description="Helical" evidence="11">
    <location>
        <begin position="181"/>
        <end position="204"/>
    </location>
</feature>
<keyword evidence="3 11" id="KW-0812">Transmembrane</keyword>
<dbReference type="SUPFAM" id="SSF81321">
    <property type="entry name" value="Family A G protein-coupled receptor-like"/>
    <property type="match status" value="1"/>
</dbReference>
<feature type="transmembrane region" description="Helical" evidence="11">
    <location>
        <begin position="258"/>
        <end position="279"/>
    </location>
</feature>
<feature type="chain" id="PRO_5043478842" evidence="12">
    <location>
        <begin position="26"/>
        <end position="369"/>
    </location>
</feature>
<dbReference type="Proteomes" id="UP001152795">
    <property type="component" value="Unassembled WGS sequence"/>
</dbReference>
<evidence type="ECO:0000256" key="6">
    <source>
        <dbReference type="ARBA" id="ARBA00023136"/>
    </source>
</evidence>
<dbReference type="CDD" id="cd00637">
    <property type="entry name" value="7tm_classA_rhodopsin-like"/>
    <property type="match status" value="1"/>
</dbReference>
<dbReference type="AlphaFoldDB" id="A0A6S7JJT2"/>
<dbReference type="PANTHER" id="PTHR24246">
    <property type="entry name" value="OLFACTORY RECEPTOR AND ADENOSINE RECEPTOR"/>
    <property type="match status" value="1"/>
</dbReference>
<feature type="transmembrane region" description="Helical" evidence="11">
    <location>
        <begin position="103"/>
        <end position="123"/>
    </location>
</feature>
<keyword evidence="7 13" id="KW-0675">Receptor</keyword>
<evidence type="ECO:0000256" key="4">
    <source>
        <dbReference type="ARBA" id="ARBA00022989"/>
    </source>
</evidence>